<keyword evidence="6 7" id="KW-0472">Membrane</keyword>
<feature type="transmembrane region" description="Helical" evidence="7">
    <location>
        <begin position="320"/>
        <end position="340"/>
    </location>
</feature>
<protein>
    <submittedName>
        <fullName evidence="8">Uracil/xanthine transporter</fullName>
    </submittedName>
</protein>
<feature type="transmembrane region" description="Helical" evidence="7">
    <location>
        <begin position="99"/>
        <end position="122"/>
    </location>
</feature>
<feature type="transmembrane region" description="Helical" evidence="7">
    <location>
        <begin position="408"/>
        <end position="427"/>
    </location>
</feature>
<dbReference type="RefSeq" id="WP_380674843.1">
    <property type="nucleotide sequence ID" value="NZ_CP173186.1"/>
</dbReference>
<evidence type="ECO:0000313" key="8">
    <source>
        <dbReference type="EMBL" id="MFC0226858.1"/>
    </source>
</evidence>
<feature type="transmembrane region" description="Helical" evidence="7">
    <location>
        <begin position="347"/>
        <end position="368"/>
    </location>
</feature>
<evidence type="ECO:0000313" key="9">
    <source>
        <dbReference type="Proteomes" id="UP001589792"/>
    </source>
</evidence>
<feature type="transmembrane region" description="Helical" evidence="7">
    <location>
        <begin position="281"/>
        <end position="300"/>
    </location>
</feature>
<organism evidence="8 9">
    <name type="scientific">Serratia aquatilis</name>
    <dbReference type="NCBI Taxonomy" id="1737515"/>
    <lineage>
        <taxon>Bacteria</taxon>
        <taxon>Pseudomonadati</taxon>
        <taxon>Pseudomonadota</taxon>
        <taxon>Gammaproteobacteria</taxon>
        <taxon>Enterobacterales</taxon>
        <taxon>Yersiniaceae</taxon>
        <taxon>Serratia</taxon>
    </lineage>
</organism>
<dbReference type="Pfam" id="PF00860">
    <property type="entry name" value="Xan_ur_permease"/>
    <property type="match status" value="1"/>
</dbReference>
<keyword evidence="3" id="KW-0813">Transport</keyword>
<evidence type="ECO:0000256" key="4">
    <source>
        <dbReference type="ARBA" id="ARBA00022692"/>
    </source>
</evidence>
<evidence type="ECO:0000256" key="3">
    <source>
        <dbReference type="ARBA" id="ARBA00022448"/>
    </source>
</evidence>
<dbReference type="PANTHER" id="PTHR42810:SF6">
    <property type="entry name" value="PURINE PERMEASE YBBY-RELATED"/>
    <property type="match status" value="1"/>
</dbReference>
<comment type="subcellular location">
    <subcellularLocation>
        <location evidence="1">Membrane</location>
        <topology evidence="1">Multi-pass membrane protein</topology>
    </subcellularLocation>
</comment>
<feature type="transmembrane region" description="Helical" evidence="7">
    <location>
        <begin position="239"/>
        <end position="260"/>
    </location>
</feature>
<feature type="transmembrane region" description="Helical" evidence="7">
    <location>
        <begin position="197"/>
        <end position="219"/>
    </location>
</feature>
<name>A0ABV6ECY3_9GAMM</name>
<dbReference type="PANTHER" id="PTHR42810">
    <property type="entry name" value="PURINE PERMEASE C1399.01C-RELATED"/>
    <property type="match status" value="1"/>
</dbReference>
<dbReference type="Proteomes" id="UP001589792">
    <property type="component" value="Unassembled WGS sequence"/>
</dbReference>
<dbReference type="NCBIfam" id="NF008502">
    <property type="entry name" value="PRK11412.1"/>
    <property type="match status" value="1"/>
</dbReference>
<dbReference type="NCBIfam" id="NF037981">
    <property type="entry name" value="NCS2_1"/>
    <property type="match status" value="1"/>
</dbReference>
<keyword evidence="9" id="KW-1185">Reference proteome</keyword>
<keyword evidence="5 7" id="KW-1133">Transmembrane helix</keyword>
<keyword evidence="4 7" id="KW-0812">Transmembrane</keyword>
<feature type="transmembrane region" description="Helical" evidence="7">
    <location>
        <begin position="76"/>
        <end position="93"/>
    </location>
</feature>
<proteinExistence type="inferred from homology"/>
<comment type="caution">
    <text evidence="8">The sequence shown here is derived from an EMBL/GenBank/DDBJ whole genome shotgun (WGS) entry which is preliminary data.</text>
</comment>
<evidence type="ECO:0000256" key="5">
    <source>
        <dbReference type="ARBA" id="ARBA00022989"/>
    </source>
</evidence>
<comment type="similarity">
    <text evidence="2">Belongs to the nucleobase:cation symporter-2 (NCS2) (TC 2.A.40) family.</text>
</comment>
<evidence type="ECO:0000256" key="6">
    <source>
        <dbReference type="ARBA" id="ARBA00023136"/>
    </source>
</evidence>
<evidence type="ECO:0000256" key="7">
    <source>
        <dbReference type="SAM" id="Phobius"/>
    </source>
</evidence>
<reference evidence="8 9" key="1">
    <citation type="submission" date="2024-09" db="EMBL/GenBank/DDBJ databases">
        <authorList>
            <person name="Sun Q."/>
            <person name="Mori K."/>
        </authorList>
    </citation>
    <scope>NUCLEOTIDE SEQUENCE [LARGE SCALE GENOMIC DNA]</scope>
    <source>
        <strain evidence="8 9">CCM 8626</strain>
    </source>
</reference>
<evidence type="ECO:0000256" key="1">
    <source>
        <dbReference type="ARBA" id="ARBA00004141"/>
    </source>
</evidence>
<feature type="transmembrane region" description="Helical" evidence="7">
    <location>
        <begin position="170"/>
        <end position="190"/>
    </location>
</feature>
<sequence>MTGYRWWRGHWLSGFQWFFFIFCNTVVVPPTLQSAFQLSPSVTFCITQYTFLATAIACLFQVMLGHRRAIMEGPTGLWWVTILTLTLAESVNGTPLPVIGGSLAVGIMLSGILTILIGVTGIGHRLASLFRPAVMGTFMFLLGAQLVTIFMKGMLGLPFGVSAGPVVIDYQAFSLAIAVMLLIVITIVFLPREIGKYALLIGTIVGWIAYSFLFKPQALDISEHQWLLFPLGEPHDLRPGIIISALLTGLVNISNTFGAIRGTDSFYGDQLANKAMYRRSFVSSGLLTCLSAPLGVVPFSPFVSSIGLITQTQDSSRQSFIIGGLLFLLIGVSMPLVRFFCGIPLTITSAVMLVSYLPLLYSAFFFFNQVTLTPRNVYRLALPLFFGIFFMSMPAAFLHSVPVMIRPLLSNGLLIGVILAIILENALPWDRLK</sequence>
<gene>
    <name evidence="8" type="ORF">ACFFJ3_10145</name>
</gene>
<dbReference type="InterPro" id="IPR006043">
    <property type="entry name" value="NCS2"/>
</dbReference>
<dbReference type="EMBL" id="JBHLXG010000008">
    <property type="protein sequence ID" value="MFC0226858.1"/>
    <property type="molecule type" value="Genomic_DNA"/>
</dbReference>
<evidence type="ECO:0000256" key="2">
    <source>
        <dbReference type="ARBA" id="ARBA00008821"/>
    </source>
</evidence>
<feature type="transmembrane region" description="Helical" evidence="7">
    <location>
        <begin position="380"/>
        <end position="401"/>
    </location>
</feature>
<feature type="transmembrane region" description="Helical" evidence="7">
    <location>
        <begin position="129"/>
        <end position="150"/>
    </location>
</feature>
<accession>A0ABV6ECY3</accession>
<feature type="transmembrane region" description="Helical" evidence="7">
    <location>
        <begin position="38"/>
        <end position="64"/>
    </location>
</feature>
<feature type="transmembrane region" description="Helical" evidence="7">
    <location>
        <begin position="12"/>
        <end position="32"/>
    </location>
</feature>